<dbReference type="GO" id="GO:0003723">
    <property type="term" value="F:RNA binding"/>
    <property type="evidence" value="ECO:0007669"/>
    <property type="project" value="InterPro"/>
</dbReference>
<keyword evidence="9" id="KW-1185">Reference proteome</keyword>
<keyword evidence="2 7" id="KW-0732">Signal</keyword>
<feature type="active site" description="Proton acceptor" evidence="5">
    <location>
        <position position="97"/>
    </location>
</feature>
<evidence type="ECO:0000256" key="4">
    <source>
        <dbReference type="ARBA" id="ARBA00023157"/>
    </source>
</evidence>
<gene>
    <name evidence="8" type="ORF">BKCO1_500055</name>
</gene>
<dbReference type="GeneID" id="31017138"/>
<reference evidence="8 9" key="1">
    <citation type="submission" date="2016-10" db="EMBL/GenBank/DDBJ databases">
        <title>Proteomics and genomics reveal pathogen-plant mechanisms compatible with a hemibiotrophic lifestyle of Diplodia corticola.</title>
        <authorList>
            <person name="Fernandes I."/>
            <person name="De Jonge R."/>
            <person name="Van De Peer Y."/>
            <person name="Devreese B."/>
            <person name="Alves A."/>
            <person name="Esteves A.C."/>
        </authorList>
    </citation>
    <scope>NUCLEOTIDE SEQUENCE [LARGE SCALE GENOMIC DNA]</scope>
    <source>
        <strain evidence="8 9">CBS 112549</strain>
    </source>
</reference>
<dbReference type="InterPro" id="IPR016191">
    <property type="entry name" value="Ribonuclease/ribotoxin"/>
</dbReference>
<keyword evidence="3" id="KW-0378">Hydrolase</keyword>
<feature type="disulfide bond" evidence="6">
    <location>
        <begin position="88"/>
        <end position="136"/>
    </location>
</feature>
<dbReference type="RefSeq" id="XP_020134051.1">
    <property type="nucleotide sequence ID" value="XM_020276877.1"/>
</dbReference>
<dbReference type="AlphaFoldDB" id="A0A1J9SC35"/>
<evidence type="ECO:0000313" key="9">
    <source>
        <dbReference type="Proteomes" id="UP000183809"/>
    </source>
</evidence>
<dbReference type="InterPro" id="IPR000026">
    <property type="entry name" value="N1-like"/>
</dbReference>
<dbReference type="OrthoDB" id="4998592at2759"/>
<evidence type="ECO:0000256" key="2">
    <source>
        <dbReference type="ARBA" id="ARBA00022729"/>
    </source>
</evidence>
<feature type="active site" description="Proton donor" evidence="5">
    <location>
        <position position="141"/>
    </location>
</feature>
<evidence type="ECO:0000256" key="6">
    <source>
        <dbReference type="PIRSR" id="PIRSR037430-2"/>
    </source>
</evidence>
<dbReference type="InterPro" id="IPR048269">
    <property type="entry name" value="RNase_U2"/>
</dbReference>
<dbReference type="SUPFAM" id="SSF53933">
    <property type="entry name" value="Microbial ribonucleases"/>
    <property type="match status" value="1"/>
</dbReference>
<evidence type="ECO:0000256" key="7">
    <source>
        <dbReference type="SAM" id="SignalP"/>
    </source>
</evidence>
<evidence type="ECO:0000256" key="5">
    <source>
        <dbReference type="PIRSR" id="PIRSR037430-1"/>
    </source>
</evidence>
<name>A0A1J9SC35_9PEZI</name>
<keyword evidence="1" id="KW-0540">Nuclease</keyword>
<feature type="active site" evidence="5">
    <location>
        <position position="73"/>
    </location>
</feature>
<dbReference type="EMBL" id="MNUE01000005">
    <property type="protein sequence ID" value="OJD38023.1"/>
    <property type="molecule type" value="Genomic_DNA"/>
</dbReference>
<accession>A0A1J9SC35</accession>
<organism evidence="8 9">
    <name type="scientific">Diplodia corticola</name>
    <dbReference type="NCBI Taxonomy" id="236234"/>
    <lineage>
        <taxon>Eukaryota</taxon>
        <taxon>Fungi</taxon>
        <taxon>Dikarya</taxon>
        <taxon>Ascomycota</taxon>
        <taxon>Pezizomycotina</taxon>
        <taxon>Dothideomycetes</taxon>
        <taxon>Dothideomycetes incertae sedis</taxon>
        <taxon>Botryosphaeriales</taxon>
        <taxon>Botryosphaeriaceae</taxon>
        <taxon>Diplodia</taxon>
    </lineage>
</organism>
<comment type="caution">
    <text evidence="8">The sequence shown here is derived from an EMBL/GenBank/DDBJ whole genome shotgun (WGS) entry which is preliminary data.</text>
</comment>
<feature type="chain" id="PRO_5012814644" evidence="7">
    <location>
        <begin position="19"/>
        <end position="153"/>
    </location>
</feature>
<dbReference type="PIRSF" id="PIRSF037430">
    <property type="entry name" value="RNase_U2"/>
    <property type="match status" value="1"/>
</dbReference>
<feature type="signal peptide" evidence="7">
    <location>
        <begin position="1"/>
        <end position="18"/>
    </location>
</feature>
<keyword evidence="4 6" id="KW-1015">Disulfide bond</keyword>
<proteinExistence type="predicted"/>
<sequence length="153" mass="16922">MYALKSLCFALFAVNAVAAPFNQTLEARGKDLLCKNTEGNFKINSDKAERAMHAAPVGNPPDKLPQTKSGYPHQFHNAKGLKWANSHCNDKNAKLLEFPVFADGHLFQYDEKKNPSDASWVGPARVIYTMPSKDYCGVMAHTTGNKGDFELCE</sequence>
<dbReference type="GO" id="GO:0016787">
    <property type="term" value="F:hydrolase activity"/>
    <property type="evidence" value="ECO:0007669"/>
    <property type="project" value="UniProtKB-KW"/>
</dbReference>
<evidence type="ECO:0000313" key="8">
    <source>
        <dbReference type="EMBL" id="OJD38023.1"/>
    </source>
</evidence>
<evidence type="ECO:0000256" key="3">
    <source>
        <dbReference type="ARBA" id="ARBA00022801"/>
    </source>
</evidence>
<feature type="disulfide bond" evidence="6">
    <location>
        <begin position="34"/>
        <end position="152"/>
    </location>
</feature>
<dbReference type="GO" id="GO:0004521">
    <property type="term" value="F:RNA endonuclease activity"/>
    <property type="evidence" value="ECO:0007669"/>
    <property type="project" value="InterPro"/>
</dbReference>
<dbReference type="Gene3D" id="3.10.450.30">
    <property type="entry name" value="Microbial ribonucleases"/>
    <property type="match status" value="1"/>
</dbReference>
<protein>
    <submittedName>
        <fullName evidence="8">Ribotoxin</fullName>
    </submittedName>
</protein>
<evidence type="ECO:0000256" key="1">
    <source>
        <dbReference type="ARBA" id="ARBA00022722"/>
    </source>
</evidence>
<dbReference type="Proteomes" id="UP000183809">
    <property type="component" value="Unassembled WGS sequence"/>
</dbReference>
<dbReference type="Pfam" id="PF00545">
    <property type="entry name" value="Ribonuclease"/>
    <property type="match status" value="1"/>
</dbReference>